<evidence type="ECO:0008006" key="3">
    <source>
        <dbReference type="Google" id="ProtNLM"/>
    </source>
</evidence>
<accession>N8S9S3</accession>
<evidence type="ECO:0000313" key="1">
    <source>
        <dbReference type="EMBL" id="ENU42529.1"/>
    </source>
</evidence>
<dbReference type="PATRIC" id="fig|520709.3.peg.3362"/>
<evidence type="ECO:0000313" key="2">
    <source>
        <dbReference type="Proteomes" id="UP000013065"/>
    </source>
</evidence>
<proteinExistence type="predicted"/>
<sequence>MTQHLDIEELQNLLKSVVEETTTITETLANKASKILSKHASEKNADIKLSTSERSALQKEIKNALNQSHYSQGTGFASYSPATQDEQDYWTLEWWYKKEDQLHQAKLENEPVNYFV</sequence>
<organism evidence="1 2">
    <name type="scientific">Acinetobacter seifertii</name>
    <dbReference type="NCBI Taxonomy" id="1530123"/>
    <lineage>
        <taxon>Bacteria</taxon>
        <taxon>Pseudomonadati</taxon>
        <taxon>Pseudomonadota</taxon>
        <taxon>Gammaproteobacteria</taxon>
        <taxon>Moraxellales</taxon>
        <taxon>Moraxellaceae</taxon>
        <taxon>Acinetobacter</taxon>
        <taxon>Acinetobacter calcoaceticus/baumannii complex</taxon>
    </lineage>
</organism>
<protein>
    <recommendedName>
        <fullName evidence="3">Histidine kinase</fullName>
    </recommendedName>
</protein>
<reference evidence="1 2" key="2">
    <citation type="journal article" date="2015" name="Int. J. Syst. Evol. Microbiol.">
        <title>Acinetobacter seifertii sp. nov., a member of the Acinetobacter calcoaceticus-Acinetobacter baumannii complex isolated from human clinical specimens.</title>
        <authorList>
            <person name="Nemec A."/>
            <person name="Krizova L."/>
            <person name="Maixnerova M."/>
            <person name="Sedo O."/>
            <person name="Brisse S."/>
            <person name="Higgins P.G."/>
        </authorList>
    </citation>
    <scope>NUCLEOTIDE SEQUENCE [LARGE SCALE GENOMIC DNA]</scope>
    <source>
        <strain evidence="1 2">NIPH 973</strain>
    </source>
</reference>
<gene>
    <name evidence="1" type="ORF">F985_03419</name>
</gene>
<dbReference type="AlphaFoldDB" id="N8S9S3"/>
<name>N8S9S3_9GAMM</name>
<comment type="caution">
    <text evidence="1">The sequence shown here is derived from an EMBL/GenBank/DDBJ whole genome shotgun (WGS) entry which is preliminary data.</text>
</comment>
<dbReference type="Proteomes" id="UP000013065">
    <property type="component" value="Unassembled WGS sequence"/>
</dbReference>
<dbReference type="EMBL" id="APOO01000022">
    <property type="protein sequence ID" value="ENU42529.1"/>
    <property type="molecule type" value="Genomic_DNA"/>
</dbReference>
<reference evidence="2" key="1">
    <citation type="submission" date="2013-02" db="EMBL/GenBank/DDBJ databases">
        <title>The Genome Sequence of Acinetobacter sp. NIPH 973.</title>
        <authorList>
            <consortium name="The Broad Institute Genome Sequencing Platform"/>
            <consortium name="The Broad Institute Genome Sequencing Center for Infectious Disease"/>
            <person name="Cerqueira G."/>
            <person name="Feldgarden M."/>
            <person name="Courvalin P."/>
            <person name="Perichon B."/>
            <person name="Grillot-Courvalin C."/>
            <person name="Clermont D."/>
            <person name="Rocha E."/>
            <person name="Yoon E.-J."/>
            <person name="Nemec A."/>
            <person name="Walker B."/>
            <person name="Young S.K."/>
            <person name="Zeng Q."/>
            <person name="Gargeya S."/>
            <person name="Fitzgerald M."/>
            <person name="Haas B."/>
            <person name="Abouelleil A."/>
            <person name="Alvarado L."/>
            <person name="Arachchi H.M."/>
            <person name="Berlin A.M."/>
            <person name="Chapman S.B."/>
            <person name="Dewar J."/>
            <person name="Goldberg J."/>
            <person name="Griggs A."/>
            <person name="Gujja S."/>
            <person name="Hansen M."/>
            <person name="Howarth C."/>
            <person name="Imamovic A."/>
            <person name="Larimer J."/>
            <person name="McCowan C."/>
            <person name="Murphy C."/>
            <person name="Neiman D."/>
            <person name="Pearson M."/>
            <person name="Priest M."/>
            <person name="Roberts A."/>
            <person name="Saif S."/>
            <person name="Shea T."/>
            <person name="Sisk P."/>
            <person name="Sykes S."/>
            <person name="Wortman J."/>
            <person name="Nusbaum C."/>
            <person name="Birren B."/>
        </authorList>
    </citation>
    <scope>NUCLEOTIDE SEQUENCE [LARGE SCALE GENOMIC DNA]</scope>
    <source>
        <strain evidence="2">NIPH 973</strain>
    </source>
</reference>
<dbReference type="HOGENOM" id="CLU_2091532_0_0_6"/>